<reference evidence="3 4" key="1">
    <citation type="submission" date="2017-07" db="EMBL/GenBank/DDBJ databases">
        <title>Complete genome sequence of Spiroplasma corruscae EC-1 (DSM 19793).</title>
        <authorList>
            <person name="Tsai Y.-M."/>
            <person name="Lo W.-S."/>
            <person name="Kuo C.-H."/>
        </authorList>
    </citation>
    <scope>NUCLEOTIDE SEQUENCE [LARGE SCALE GENOMIC DNA]</scope>
    <source>
        <strain evidence="3 4">EC-1</strain>
    </source>
</reference>
<keyword evidence="1" id="KW-0812">Transmembrane</keyword>
<gene>
    <name evidence="3" type="ORF">SCORR_v1c08990</name>
</gene>
<evidence type="ECO:0000313" key="4">
    <source>
        <dbReference type="Proteomes" id="UP000203229"/>
    </source>
</evidence>
<protein>
    <submittedName>
        <fullName evidence="3">Uncharacterized protein</fullName>
    </submittedName>
</protein>
<evidence type="ECO:0000313" key="3">
    <source>
        <dbReference type="EMBL" id="ASP28671.1"/>
    </source>
</evidence>
<dbReference type="KEGG" id="scou:SCORR_v1c08990"/>
<accession>A0A222EQL2</accession>
<dbReference type="RefSeq" id="WP_094049625.1">
    <property type="nucleotide sequence ID" value="NZ_CP022535.1"/>
</dbReference>
<feature type="transmembrane region" description="Helical" evidence="1">
    <location>
        <begin position="526"/>
        <end position="552"/>
    </location>
</feature>
<evidence type="ECO:0000256" key="1">
    <source>
        <dbReference type="SAM" id="Phobius"/>
    </source>
</evidence>
<dbReference type="OrthoDB" id="388707at2"/>
<feature type="chain" id="PRO_5012939952" evidence="2">
    <location>
        <begin position="26"/>
        <end position="565"/>
    </location>
</feature>
<keyword evidence="1" id="KW-0472">Membrane</keyword>
<proteinExistence type="predicted"/>
<organism evidence="3 4">
    <name type="scientific">Spiroplasma corruscae</name>
    <dbReference type="NCBI Taxonomy" id="216934"/>
    <lineage>
        <taxon>Bacteria</taxon>
        <taxon>Bacillati</taxon>
        <taxon>Mycoplasmatota</taxon>
        <taxon>Mollicutes</taxon>
        <taxon>Entomoplasmatales</taxon>
        <taxon>Spiroplasmataceae</taxon>
        <taxon>Spiroplasma</taxon>
    </lineage>
</organism>
<keyword evidence="4" id="KW-1185">Reference proteome</keyword>
<keyword evidence="2" id="KW-0732">Signal</keyword>
<sequence>MKNIFKKITILFGFNTLVFTTFLNASYSINSENKNFVNNFPDTITSNLKENRSSKKTTILSNDFLWAGKALQYFLYKHTTFDEYTGTLKKSLNLTSEQELYYLMSLSSNTILVSLNGMTSYQDFFSQAFSKWLNYKTVKENLTWELLNYFFTNLYTNLKIKLAGQDSFDKTKEIIDRDFDSNSKCLIYSFTFNSLENQNLLTSRDLFYDSENFGIANSDSSYLPYAQNLLISSYKFALSNGDLRINNKITSMKSLADKIVISNYCNGKMDDCLVKYEKLKTWNNSNYIKASDESISKFQIFLSQNIKFKNFDELDKYYSDITHNRRKNPGANITLSIVMKELAKVYKWSEERLENLKNTILNIFNICYKLTFLSNNIDDFSYAIIGMIFTPDEKLLLSGEQESDVESYTGYSFIKSRFNGIYESAGYCYLIFAINYIDSNNAEAYSTNYKIGKESNPSPYVNFNKEFGKVLDSYLGRTKEGANYLIQSYPETSFKMNNSVLYKGKIIGWNEHSGEVAQSVTKNILLAIYLFITFLSIVFIIIILAISVPYFVKRYKNRDKTAFKK</sequence>
<name>A0A222EQL2_9MOLU</name>
<evidence type="ECO:0000256" key="2">
    <source>
        <dbReference type="SAM" id="SignalP"/>
    </source>
</evidence>
<dbReference type="Proteomes" id="UP000203229">
    <property type="component" value="Chromosome"/>
</dbReference>
<dbReference type="EMBL" id="CP022535">
    <property type="protein sequence ID" value="ASP28671.1"/>
    <property type="molecule type" value="Genomic_DNA"/>
</dbReference>
<dbReference type="AlphaFoldDB" id="A0A222EQL2"/>
<feature type="signal peptide" evidence="2">
    <location>
        <begin position="1"/>
        <end position="25"/>
    </location>
</feature>
<keyword evidence="1" id="KW-1133">Transmembrane helix</keyword>